<dbReference type="Proteomes" id="UP000582837">
    <property type="component" value="Unassembled WGS sequence"/>
</dbReference>
<keyword evidence="1" id="KW-0812">Transmembrane</keyword>
<feature type="transmembrane region" description="Helical" evidence="1">
    <location>
        <begin position="142"/>
        <end position="163"/>
    </location>
</feature>
<evidence type="ECO:0000256" key="1">
    <source>
        <dbReference type="SAM" id="Phobius"/>
    </source>
</evidence>
<dbReference type="InterPro" id="IPR018776">
    <property type="entry name" value="Membrane_prot_PTPS-rel_domain"/>
</dbReference>
<feature type="transmembrane region" description="Helical" evidence="1">
    <location>
        <begin position="191"/>
        <end position="208"/>
    </location>
</feature>
<keyword evidence="1" id="KW-1133">Transmembrane helix</keyword>
<dbReference type="EMBL" id="JACHIA010000019">
    <property type="protein sequence ID" value="MBB6072907.1"/>
    <property type="molecule type" value="Genomic_DNA"/>
</dbReference>
<comment type="caution">
    <text evidence="3">The sequence shown here is derived from an EMBL/GenBank/DDBJ whole genome shotgun (WGS) entry which is preliminary data.</text>
</comment>
<feature type="transmembrane region" description="Helical" evidence="1">
    <location>
        <begin position="245"/>
        <end position="265"/>
    </location>
</feature>
<feature type="transmembrane region" description="Helical" evidence="1">
    <location>
        <begin position="355"/>
        <end position="379"/>
    </location>
</feature>
<feature type="domain" description="Membrane protein 6-pyruvoyl-tetrahydropterin synthase-related" evidence="2">
    <location>
        <begin position="121"/>
        <end position="450"/>
    </location>
</feature>
<dbReference type="RefSeq" id="WP_170037042.1">
    <property type="nucleotide sequence ID" value="NZ_JABDTL010000002.1"/>
</dbReference>
<accession>A0A841H4C4</accession>
<dbReference type="Pfam" id="PF09586">
    <property type="entry name" value="YfhO"/>
    <property type="match status" value="1"/>
</dbReference>
<name>A0A841H4C4_9BACT</name>
<feature type="transmembrane region" description="Helical" evidence="1">
    <location>
        <begin position="27"/>
        <end position="47"/>
    </location>
</feature>
<feature type="transmembrane region" description="Helical" evidence="1">
    <location>
        <begin position="394"/>
        <end position="414"/>
    </location>
</feature>
<dbReference type="AlphaFoldDB" id="A0A841H4C4"/>
<feature type="transmembrane region" description="Helical" evidence="1">
    <location>
        <begin position="771"/>
        <end position="791"/>
    </location>
</feature>
<reference evidence="3 4" key="1">
    <citation type="submission" date="2020-08" db="EMBL/GenBank/DDBJ databases">
        <title>Genomic Encyclopedia of Type Strains, Phase IV (KMG-IV): sequencing the most valuable type-strain genomes for metagenomic binning, comparative biology and taxonomic classification.</title>
        <authorList>
            <person name="Goeker M."/>
        </authorList>
    </citation>
    <scope>NUCLEOTIDE SEQUENCE [LARGE SCALE GENOMIC DNA]</scope>
    <source>
        <strain evidence="3 4">DSM 29007</strain>
    </source>
</reference>
<dbReference type="InterPro" id="IPR018580">
    <property type="entry name" value="Uncharacterised_YfhO"/>
</dbReference>
<dbReference type="PANTHER" id="PTHR38454">
    <property type="entry name" value="INTEGRAL MEMBRANE PROTEIN-RELATED"/>
    <property type="match status" value="1"/>
</dbReference>
<gene>
    <name evidence="3" type="ORF">HNQ61_004573</name>
</gene>
<evidence type="ECO:0000259" key="2">
    <source>
        <dbReference type="Pfam" id="PF10131"/>
    </source>
</evidence>
<feature type="transmembrane region" description="Helical" evidence="1">
    <location>
        <begin position="435"/>
        <end position="461"/>
    </location>
</feature>
<proteinExistence type="predicted"/>
<feature type="transmembrane region" description="Helical" evidence="1">
    <location>
        <begin position="473"/>
        <end position="491"/>
    </location>
</feature>
<feature type="transmembrane region" description="Helical" evidence="1">
    <location>
        <begin position="169"/>
        <end position="186"/>
    </location>
</feature>
<feature type="transmembrane region" description="Helical" evidence="1">
    <location>
        <begin position="332"/>
        <end position="348"/>
    </location>
</feature>
<organism evidence="3 4">
    <name type="scientific">Longimicrobium terrae</name>
    <dbReference type="NCBI Taxonomy" id="1639882"/>
    <lineage>
        <taxon>Bacteria</taxon>
        <taxon>Pseudomonadati</taxon>
        <taxon>Gemmatimonadota</taxon>
        <taxon>Longimicrobiia</taxon>
        <taxon>Longimicrobiales</taxon>
        <taxon>Longimicrobiaceae</taxon>
        <taxon>Longimicrobium</taxon>
    </lineage>
</organism>
<feature type="transmembrane region" description="Helical" evidence="1">
    <location>
        <begin position="113"/>
        <end position="133"/>
    </location>
</feature>
<evidence type="ECO:0000313" key="4">
    <source>
        <dbReference type="Proteomes" id="UP000582837"/>
    </source>
</evidence>
<keyword evidence="1" id="KW-0472">Membrane</keyword>
<feature type="transmembrane region" description="Helical" evidence="1">
    <location>
        <begin position="214"/>
        <end position="233"/>
    </location>
</feature>
<feature type="transmembrane region" description="Helical" evidence="1">
    <location>
        <begin position="498"/>
        <end position="516"/>
    </location>
</feature>
<sequence>MTKTAPPPRRPSSLAATVADHEPAPGAAIAAGAYFALALIYFLPAMLPGRHIYGTDYLNAGYFFYEFVERSMSSGHLPGWVPQVYGGVPHFANPGSTYYPVLYLSELIAPVRMLLPLLFWVQFGLAGWGMYLLGREMKCRPWVAFVVGFAFQWTGILTSWVYAGHDGRIIVASLAPMLFFCLHRGIRTGRVAPFVAAALTVSCALLSFQIQNAWYLLLGAALWALFLLIHLGVHRDRPRLAKTVGMGIAAVAFGFVAASVDFLPFQEYVGQSPRGMSGGRGYEYSTSFSMPLRAVAGLAAPEQVGANVQNPAGEYILPVYRGENAFRLHTEYVGALVLLLFAAGIVYARRNRYWLFFAGLGLFALTLSLGGNTPLYYLYYNVLPGLKRFRAPDLAYYVLAFSLISMAAVTLERLAEERAERAARRIGTETKDNRLLIAIGAVVGIAVLAAMTFGAGSAAMAEGTSSLTPSQGWMRFAFFAALTGGALLAWWARSINTIVVMALLSLITVADLWVMGKKFMQTVDGPESMYAEDEIAAFFRTQKEREGPFRVFPIPGQSAWPQAADYPMSFGIDQIGGEHGNQLQRYNEFAGPGERTYVDFHNLFRDPRFLAAANARYLVASVEFNDPMLREAYRGQNALVYENLSALPRAYLAQQVVTSAPGKSIDAMKNPSWDPRTQVVVEGGAPALATTPLQGTARVTTYEPDRVVVQTTSSRPAMMVLADNWYADWHATVNGRPEPVRIANHTFRGVVVPQGSATVEFVFRPARLYTGFRITLACFALLALYGVYYLATTLRRRRTPVTVMDDAATGPA</sequence>
<evidence type="ECO:0000313" key="3">
    <source>
        <dbReference type="EMBL" id="MBB6072907.1"/>
    </source>
</evidence>
<keyword evidence="4" id="KW-1185">Reference proteome</keyword>
<protein>
    <recommendedName>
        <fullName evidence="2">Membrane protein 6-pyruvoyl-tetrahydropterin synthase-related domain-containing protein</fullName>
    </recommendedName>
</protein>
<dbReference type="Pfam" id="PF10131">
    <property type="entry name" value="PTPS_related"/>
    <property type="match status" value="1"/>
</dbReference>
<dbReference type="PANTHER" id="PTHR38454:SF1">
    <property type="entry name" value="INTEGRAL MEMBRANE PROTEIN"/>
    <property type="match status" value="1"/>
</dbReference>